<dbReference type="Pfam" id="PF19040">
    <property type="entry name" value="SGNH"/>
    <property type="match status" value="1"/>
</dbReference>
<dbReference type="InterPro" id="IPR002656">
    <property type="entry name" value="Acyl_transf_3_dom"/>
</dbReference>
<evidence type="ECO:0000313" key="4">
    <source>
        <dbReference type="EMBL" id="MFC6705558.1"/>
    </source>
</evidence>
<dbReference type="PANTHER" id="PTHR23028:SF53">
    <property type="entry name" value="ACYL_TRANSF_3 DOMAIN-CONTAINING PROTEIN"/>
    <property type="match status" value="1"/>
</dbReference>
<dbReference type="PANTHER" id="PTHR23028">
    <property type="entry name" value="ACETYLTRANSFERASE"/>
    <property type="match status" value="1"/>
</dbReference>
<accession>A0ABW2AF87</accession>
<dbReference type="GO" id="GO:0016746">
    <property type="term" value="F:acyltransferase activity"/>
    <property type="evidence" value="ECO:0007669"/>
    <property type="project" value="UniProtKB-KW"/>
</dbReference>
<protein>
    <submittedName>
        <fullName evidence="4">Acyltransferase family protein</fullName>
        <ecNumber evidence="4">2.3.1.-</ecNumber>
    </submittedName>
</protein>
<keyword evidence="4" id="KW-0808">Transferase</keyword>
<feature type="transmembrane region" description="Helical" evidence="1">
    <location>
        <begin position="381"/>
        <end position="400"/>
    </location>
</feature>
<dbReference type="RefSeq" id="WP_382400799.1">
    <property type="nucleotide sequence ID" value="NZ_JBHSWH010000001.1"/>
</dbReference>
<comment type="caution">
    <text evidence="4">The sequence shown here is derived from an EMBL/GenBank/DDBJ whole genome shotgun (WGS) entry which is preliminary data.</text>
</comment>
<feature type="transmembrane region" description="Helical" evidence="1">
    <location>
        <begin position="229"/>
        <end position="246"/>
    </location>
</feature>
<keyword evidence="1" id="KW-1133">Transmembrane helix</keyword>
<feature type="transmembrane region" description="Helical" evidence="1">
    <location>
        <begin position="251"/>
        <end position="272"/>
    </location>
</feature>
<evidence type="ECO:0000259" key="2">
    <source>
        <dbReference type="Pfam" id="PF01757"/>
    </source>
</evidence>
<dbReference type="Proteomes" id="UP001596298">
    <property type="component" value="Unassembled WGS sequence"/>
</dbReference>
<sequence length="704" mass="76263">MTTTAKPPAPHTRTVGSAIAFRSDIQGLRAIAVLLVVIYHIWPGRLTGGFAGVDVFFVISGFLMTAVLLKTRPSSGRGFAEFWARRIRRLVPTALVVLLATAVATRAVAPSTMWTGTARETIASIFYVENWVLAGNSVNYLAEDNAPSPLQHYWSLSVEEQFYIFWPFVMALAIWWAYRRVTAAAEDSGRVTARLMTVLGVVFAGSLAYSVWYTSVNPAGAYFVTPTRIWELALGGLVAVLPAVAVEKLPLWARTSLCWLGLAAILVTGFTYVGSMPFPGYSALLPTVGTALVLCFHPTESTLAGKALALRPAQFVGDISYSLYLVHWPLIALLPYKSGHLGRIDRFGILIVSIVLATLSKKYIEDVFRQKRTRKVLGNTYRYGVAAMVALALAAGGWWWSGNAQLRAEQQAAAKAAANAGPCFGAASMAKGFTACPQDPAVKPVPSGAAAKNDKPSAYKDNCWSDSPYTGREICHYGSGKIKVALVGNSHAGHWLPALQEMAKQNNWSITTYLISQCAPSDELQKFPTTAMTTNCNNYGKWVLDQTAHGQYDLIISSNRESVQSLGKNDWPSSEKVAQAGFHTYLKKWSAGGTPIVLIHDLPYPGKTVQTIPDCLAEHPGANDKCSGTPTSWKWYYPFTAAAAGVPGVHTIDMTKYFCTTKTCPAVIGGVTVYFDGSHMTATYARSLTPYLEANLQHLGVGVS</sequence>
<dbReference type="EC" id="2.3.1.-" evidence="4"/>
<feature type="domain" description="Acyltransferase 3" evidence="2">
    <location>
        <begin position="24"/>
        <end position="357"/>
    </location>
</feature>
<gene>
    <name evidence="4" type="ORF">ACFQDH_09830</name>
</gene>
<keyword evidence="5" id="KW-1185">Reference proteome</keyword>
<keyword evidence="4" id="KW-0012">Acyltransferase</keyword>
<feature type="transmembrane region" description="Helical" evidence="1">
    <location>
        <begin position="27"/>
        <end position="42"/>
    </location>
</feature>
<keyword evidence="1" id="KW-0812">Transmembrane</keyword>
<feature type="transmembrane region" description="Helical" evidence="1">
    <location>
        <begin position="90"/>
        <end position="109"/>
    </location>
</feature>
<dbReference type="InterPro" id="IPR043968">
    <property type="entry name" value="SGNH"/>
</dbReference>
<feature type="transmembrane region" description="Helical" evidence="1">
    <location>
        <begin position="191"/>
        <end position="209"/>
    </location>
</feature>
<feature type="transmembrane region" description="Helical" evidence="1">
    <location>
        <begin position="48"/>
        <end position="69"/>
    </location>
</feature>
<evidence type="ECO:0000259" key="3">
    <source>
        <dbReference type="Pfam" id="PF19040"/>
    </source>
</evidence>
<dbReference type="EMBL" id="JBHSWH010000001">
    <property type="protein sequence ID" value="MFC6705558.1"/>
    <property type="molecule type" value="Genomic_DNA"/>
</dbReference>
<feature type="transmembrane region" description="Helical" evidence="1">
    <location>
        <begin position="162"/>
        <end position="179"/>
    </location>
</feature>
<proteinExistence type="predicted"/>
<name>A0ABW2AF87_9MICO</name>
<reference evidence="5" key="1">
    <citation type="journal article" date="2019" name="Int. J. Syst. Evol. Microbiol.">
        <title>The Global Catalogue of Microorganisms (GCM) 10K type strain sequencing project: providing services to taxonomists for standard genome sequencing and annotation.</title>
        <authorList>
            <consortium name="The Broad Institute Genomics Platform"/>
            <consortium name="The Broad Institute Genome Sequencing Center for Infectious Disease"/>
            <person name="Wu L."/>
            <person name="Ma J."/>
        </authorList>
    </citation>
    <scope>NUCLEOTIDE SEQUENCE [LARGE SCALE GENOMIC DNA]</scope>
    <source>
        <strain evidence="5">CCUG 58127</strain>
    </source>
</reference>
<dbReference type="Pfam" id="PF01757">
    <property type="entry name" value="Acyl_transf_3"/>
    <property type="match status" value="1"/>
</dbReference>
<keyword evidence="1" id="KW-0472">Membrane</keyword>
<feature type="domain" description="SGNH" evidence="3">
    <location>
        <begin position="467"/>
        <end position="692"/>
    </location>
</feature>
<evidence type="ECO:0000313" key="5">
    <source>
        <dbReference type="Proteomes" id="UP001596298"/>
    </source>
</evidence>
<dbReference type="InterPro" id="IPR050879">
    <property type="entry name" value="Acyltransferase_3"/>
</dbReference>
<evidence type="ECO:0000256" key="1">
    <source>
        <dbReference type="SAM" id="Phobius"/>
    </source>
</evidence>
<feature type="transmembrane region" description="Helical" evidence="1">
    <location>
        <begin position="343"/>
        <end position="360"/>
    </location>
</feature>
<organism evidence="4 5">
    <name type="scientific">Flexivirga alba</name>
    <dbReference type="NCBI Taxonomy" id="702742"/>
    <lineage>
        <taxon>Bacteria</taxon>
        <taxon>Bacillati</taxon>
        <taxon>Actinomycetota</taxon>
        <taxon>Actinomycetes</taxon>
        <taxon>Micrococcales</taxon>
        <taxon>Dermacoccaceae</taxon>
        <taxon>Flexivirga</taxon>
    </lineage>
</organism>